<dbReference type="AlphaFoldDB" id="A0A176YJD7"/>
<gene>
    <name evidence="1" type="ORF">AXW67_31150</name>
</gene>
<dbReference type="Proteomes" id="UP000077173">
    <property type="component" value="Unassembled WGS sequence"/>
</dbReference>
<proteinExistence type="predicted"/>
<keyword evidence="2" id="KW-1185">Reference proteome</keyword>
<comment type="caution">
    <text evidence="1">The sequence shown here is derived from an EMBL/GenBank/DDBJ whole genome shotgun (WGS) entry which is preliminary data.</text>
</comment>
<protein>
    <submittedName>
        <fullName evidence="1">Uncharacterized protein</fullName>
    </submittedName>
</protein>
<evidence type="ECO:0000313" key="1">
    <source>
        <dbReference type="EMBL" id="OAF06981.1"/>
    </source>
</evidence>
<organism evidence="1 2">
    <name type="scientific">Bradyrhizobium neotropicale</name>
    <dbReference type="NCBI Taxonomy" id="1497615"/>
    <lineage>
        <taxon>Bacteria</taxon>
        <taxon>Pseudomonadati</taxon>
        <taxon>Pseudomonadota</taxon>
        <taxon>Alphaproteobacteria</taxon>
        <taxon>Hyphomicrobiales</taxon>
        <taxon>Nitrobacteraceae</taxon>
        <taxon>Bradyrhizobium</taxon>
    </lineage>
</organism>
<sequence>MMVISFLGTSMLLKIVTRIAYLRAATVSSPTYVFSSLLDMGWACIVRPLLLTTHDTGFDMLRHFGTKRS</sequence>
<dbReference type="EMBL" id="LSEF01000116">
    <property type="protein sequence ID" value="OAF06981.1"/>
    <property type="molecule type" value="Genomic_DNA"/>
</dbReference>
<accession>A0A176YJD7</accession>
<name>A0A176YJD7_9BRAD</name>
<reference evidence="1 2" key="1">
    <citation type="submission" date="2016-02" db="EMBL/GenBank/DDBJ databases">
        <title>Draft genome sequence of the strain BR 10247T Bradyrhizobium neotropicale isolated from nodules of Centrolobium paraense.</title>
        <authorList>
            <person name="Simoes-Araujo J.L."/>
            <person name="Barauna A.C."/>
            <person name="Silva K."/>
            <person name="Zilli J.E."/>
        </authorList>
    </citation>
    <scope>NUCLEOTIDE SEQUENCE [LARGE SCALE GENOMIC DNA]</scope>
    <source>
        <strain evidence="1 2">BR 10247</strain>
    </source>
</reference>
<evidence type="ECO:0000313" key="2">
    <source>
        <dbReference type="Proteomes" id="UP000077173"/>
    </source>
</evidence>